<dbReference type="SUPFAM" id="SSF53756">
    <property type="entry name" value="UDP-Glycosyltransferase/glycogen phosphorylase"/>
    <property type="match status" value="1"/>
</dbReference>
<comment type="caution">
    <text evidence="2">The sequence shown here is derived from an EMBL/GenBank/DDBJ whole genome shotgun (WGS) entry which is preliminary data.</text>
</comment>
<evidence type="ECO:0000313" key="3">
    <source>
        <dbReference type="Proteomes" id="UP000003741"/>
    </source>
</evidence>
<dbReference type="Pfam" id="PF00534">
    <property type="entry name" value="Glycos_transf_1"/>
    <property type="match status" value="1"/>
</dbReference>
<dbReference type="Gene3D" id="3.40.50.2000">
    <property type="entry name" value="Glycogen Phosphorylase B"/>
    <property type="match status" value="1"/>
</dbReference>
<evidence type="ECO:0000313" key="2">
    <source>
        <dbReference type="EMBL" id="EIY28475.1"/>
    </source>
</evidence>
<dbReference type="EMBL" id="AGXG01000077">
    <property type="protein sequence ID" value="EIY28475.1"/>
    <property type="molecule type" value="Genomic_DNA"/>
</dbReference>
<proteinExistence type="predicted"/>
<dbReference type="GO" id="GO:0016757">
    <property type="term" value="F:glycosyltransferase activity"/>
    <property type="evidence" value="ECO:0007669"/>
    <property type="project" value="InterPro"/>
</dbReference>
<reference evidence="2 3" key="1">
    <citation type="submission" date="2012-02" db="EMBL/GenBank/DDBJ databases">
        <title>The Genome Sequence of Bacteroides cellulosilyticus CL02T12C19.</title>
        <authorList>
            <consortium name="The Broad Institute Genome Sequencing Platform"/>
            <person name="Earl A."/>
            <person name="Ward D."/>
            <person name="Feldgarden M."/>
            <person name="Gevers D."/>
            <person name="Zitomersky N.L."/>
            <person name="Coyne M.J."/>
            <person name="Comstock L.E."/>
            <person name="Young S.K."/>
            <person name="Zeng Q."/>
            <person name="Gargeya S."/>
            <person name="Fitzgerald M."/>
            <person name="Haas B."/>
            <person name="Abouelleil A."/>
            <person name="Alvarado L."/>
            <person name="Arachchi H.M."/>
            <person name="Berlin A."/>
            <person name="Chapman S.B."/>
            <person name="Gearin G."/>
            <person name="Goldberg J."/>
            <person name="Griggs A."/>
            <person name="Gujja S."/>
            <person name="Hansen M."/>
            <person name="Heiman D."/>
            <person name="Howarth C."/>
            <person name="Larimer J."/>
            <person name="Lui A."/>
            <person name="MacDonald P.J.P."/>
            <person name="McCowen C."/>
            <person name="Montmayeur A."/>
            <person name="Murphy C."/>
            <person name="Neiman D."/>
            <person name="Pearson M."/>
            <person name="Priest M."/>
            <person name="Roberts A."/>
            <person name="Saif S."/>
            <person name="Shea T."/>
            <person name="Sisk P."/>
            <person name="Stolte C."/>
            <person name="Sykes S."/>
            <person name="Wortman J."/>
            <person name="Nusbaum C."/>
            <person name="Birren B."/>
        </authorList>
    </citation>
    <scope>NUCLEOTIDE SEQUENCE [LARGE SCALE GENOMIC DNA]</scope>
    <source>
        <strain evidence="2 3">CL02T12C19</strain>
    </source>
</reference>
<feature type="domain" description="Glycosyl transferase family 1" evidence="1">
    <location>
        <begin position="192"/>
        <end position="333"/>
    </location>
</feature>
<dbReference type="AlphaFoldDB" id="I8VPY7"/>
<dbReference type="RefSeq" id="WP_007217841.1">
    <property type="nucleotide sequence ID" value="NZ_JH724087.1"/>
</dbReference>
<keyword evidence="3" id="KW-1185">Reference proteome</keyword>
<protein>
    <recommendedName>
        <fullName evidence="1">Glycosyl transferase family 1 domain-containing protein</fullName>
    </recommendedName>
</protein>
<dbReference type="OrthoDB" id="2052976at2"/>
<gene>
    <name evidence="2" type="ORF">HMPREF1062_03460</name>
</gene>
<dbReference type="PATRIC" id="fig|997874.3.peg.3548"/>
<sequence>MKSFLLIDSSYPINTRNIRFLNSLKKYFPNASVEFIGWNRKGREILEEDRKMPIYNEISELGNRKAKLLGLWGFYKFIRKYNKQMKPQVLIASHWDNLLLTVLLANQNQRIIYENLDIPTSTNKWVLKVLHLIEKWCLRKVDLMTVASRFYVPLYSDYRGKVVIIENKLPNDVPRITDYHLCTNSQASNKVLNIVFLGNIRYVEILNNLIEAIRDDSSLFLHIYGDGPFYDELQSFAKDVANVRLYGRYSYGDITQIYSQADLIWAVYPADDYNVKYAISNKFHESLYYAVPAIYASGTELASFVSQNRIGFEVDCYSVQEIRNLFNKITKENLLEIHGELLHQRIQEKKWDEEFMPFIDYCKKELNI</sequence>
<evidence type="ECO:0000259" key="1">
    <source>
        <dbReference type="Pfam" id="PF00534"/>
    </source>
</evidence>
<name>I8VPY7_9BACE</name>
<dbReference type="HOGENOM" id="CLU_009583_36_4_10"/>
<dbReference type="InterPro" id="IPR001296">
    <property type="entry name" value="Glyco_trans_1"/>
</dbReference>
<dbReference type="Proteomes" id="UP000003741">
    <property type="component" value="Unassembled WGS sequence"/>
</dbReference>
<accession>I8VPY7</accession>
<organism evidence="2 3">
    <name type="scientific">Bacteroides cellulosilyticus CL02T12C19</name>
    <dbReference type="NCBI Taxonomy" id="997874"/>
    <lineage>
        <taxon>Bacteria</taxon>
        <taxon>Pseudomonadati</taxon>
        <taxon>Bacteroidota</taxon>
        <taxon>Bacteroidia</taxon>
        <taxon>Bacteroidales</taxon>
        <taxon>Bacteroidaceae</taxon>
        <taxon>Bacteroides</taxon>
    </lineage>
</organism>